<evidence type="ECO:0000256" key="1">
    <source>
        <dbReference type="ARBA" id="ARBA00022741"/>
    </source>
</evidence>
<dbReference type="InterPro" id="IPR050334">
    <property type="entry name" value="Molybdenum_import_ModC"/>
</dbReference>
<sequence>MLEVKNISFEVAQNDGTTQIIKDLSFTVPTGRLTVITGPNGGGKSTLAKLIMGLEKVTSGQILWNGQEITDMSVTDRARLGIGYAFQQPPRFKGMKISRLLELAHGSPLSEEECCSYLSKVGLCAREYITREIDATLSGGELKRIEIATLLAKKPELAIFDEPEAGIDLWSFAMLVDTFDKLRKSGEQTVVIISHQERILQLADDIMILQDGGIRAYGPKEEIFPTLGSINMVSHSCLPNERGTC</sequence>
<dbReference type="EMBL" id="DVLW01000049">
    <property type="protein sequence ID" value="HIT93912.1"/>
    <property type="molecule type" value="Genomic_DNA"/>
</dbReference>
<dbReference type="PANTHER" id="PTHR43514">
    <property type="entry name" value="ABC TRANSPORTER I FAMILY MEMBER 10"/>
    <property type="match status" value="1"/>
</dbReference>
<evidence type="ECO:0000313" key="4">
    <source>
        <dbReference type="EMBL" id="HIT93912.1"/>
    </source>
</evidence>
<reference evidence="4" key="2">
    <citation type="journal article" date="2021" name="PeerJ">
        <title>Extensive microbial diversity within the chicken gut microbiome revealed by metagenomics and culture.</title>
        <authorList>
            <person name="Gilroy R."/>
            <person name="Ravi A."/>
            <person name="Getino M."/>
            <person name="Pursley I."/>
            <person name="Horton D.L."/>
            <person name="Alikhan N.F."/>
            <person name="Baker D."/>
            <person name="Gharbi K."/>
            <person name="Hall N."/>
            <person name="Watson M."/>
            <person name="Adriaenssens E.M."/>
            <person name="Foster-Nyarko E."/>
            <person name="Jarju S."/>
            <person name="Secka A."/>
            <person name="Antonio M."/>
            <person name="Oren A."/>
            <person name="Chaudhuri R.R."/>
            <person name="La Ragione R."/>
            <person name="Hildebrand F."/>
            <person name="Pallen M.J."/>
        </authorList>
    </citation>
    <scope>NUCLEOTIDE SEQUENCE</scope>
    <source>
        <strain evidence="4">ChiBcec7-5410</strain>
    </source>
</reference>
<keyword evidence="2 4" id="KW-0067">ATP-binding</keyword>
<gene>
    <name evidence="4" type="ORF">IAC43_01880</name>
</gene>
<accession>A0A9D1KSB1</accession>
<feature type="domain" description="ABC transporter" evidence="3">
    <location>
        <begin position="2"/>
        <end position="236"/>
    </location>
</feature>
<dbReference type="PANTHER" id="PTHR43514:SF4">
    <property type="entry name" value="ABC TRANSPORTER I FAMILY MEMBER 10"/>
    <property type="match status" value="1"/>
</dbReference>
<protein>
    <submittedName>
        <fullName evidence="4">ATP-binding cassette domain-containing protein</fullName>
    </submittedName>
</protein>
<dbReference type="InterPro" id="IPR027417">
    <property type="entry name" value="P-loop_NTPase"/>
</dbReference>
<dbReference type="InterPro" id="IPR017871">
    <property type="entry name" value="ABC_transporter-like_CS"/>
</dbReference>
<dbReference type="Gene3D" id="3.40.50.300">
    <property type="entry name" value="P-loop containing nucleotide triphosphate hydrolases"/>
    <property type="match status" value="1"/>
</dbReference>
<dbReference type="Proteomes" id="UP000824160">
    <property type="component" value="Unassembled WGS sequence"/>
</dbReference>
<dbReference type="InterPro" id="IPR003593">
    <property type="entry name" value="AAA+_ATPase"/>
</dbReference>
<dbReference type="SUPFAM" id="SSF52540">
    <property type="entry name" value="P-loop containing nucleoside triphosphate hydrolases"/>
    <property type="match status" value="1"/>
</dbReference>
<dbReference type="PROSITE" id="PS50893">
    <property type="entry name" value="ABC_TRANSPORTER_2"/>
    <property type="match status" value="1"/>
</dbReference>
<dbReference type="SMART" id="SM00382">
    <property type="entry name" value="AAA"/>
    <property type="match status" value="1"/>
</dbReference>
<dbReference type="AlphaFoldDB" id="A0A9D1KSB1"/>
<organism evidence="4 5">
    <name type="scientific">Candidatus Faecivivens stercoripullorum</name>
    <dbReference type="NCBI Taxonomy" id="2840805"/>
    <lineage>
        <taxon>Bacteria</taxon>
        <taxon>Bacillati</taxon>
        <taxon>Bacillota</taxon>
        <taxon>Clostridia</taxon>
        <taxon>Eubacteriales</taxon>
        <taxon>Oscillospiraceae</taxon>
        <taxon>Oscillospiraceae incertae sedis</taxon>
        <taxon>Candidatus Faecivivens</taxon>
    </lineage>
</organism>
<proteinExistence type="predicted"/>
<reference evidence="4" key="1">
    <citation type="submission" date="2020-10" db="EMBL/GenBank/DDBJ databases">
        <authorList>
            <person name="Gilroy R."/>
        </authorList>
    </citation>
    <scope>NUCLEOTIDE SEQUENCE</scope>
    <source>
        <strain evidence="4">ChiBcec7-5410</strain>
    </source>
</reference>
<evidence type="ECO:0000259" key="3">
    <source>
        <dbReference type="PROSITE" id="PS50893"/>
    </source>
</evidence>
<evidence type="ECO:0000256" key="2">
    <source>
        <dbReference type="ARBA" id="ARBA00022840"/>
    </source>
</evidence>
<evidence type="ECO:0000313" key="5">
    <source>
        <dbReference type="Proteomes" id="UP000824160"/>
    </source>
</evidence>
<name>A0A9D1KSB1_9FIRM</name>
<dbReference type="GO" id="GO:0016887">
    <property type="term" value="F:ATP hydrolysis activity"/>
    <property type="evidence" value="ECO:0007669"/>
    <property type="project" value="InterPro"/>
</dbReference>
<dbReference type="InterPro" id="IPR003439">
    <property type="entry name" value="ABC_transporter-like_ATP-bd"/>
</dbReference>
<dbReference type="Pfam" id="PF00005">
    <property type="entry name" value="ABC_tran"/>
    <property type="match status" value="1"/>
</dbReference>
<keyword evidence="1" id="KW-0547">Nucleotide-binding</keyword>
<dbReference type="PROSITE" id="PS00211">
    <property type="entry name" value="ABC_TRANSPORTER_1"/>
    <property type="match status" value="1"/>
</dbReference>
<comment type="caution">
    <text evidence="4">The sequence shown here is derived from an EMBL/GenBank/DDBJ whole genome shotgun (WGS) entry which is preliminary data.</text>
</comment>
<dbReference type="GO" id="GO:0005524">
    <property type="term" value="F:ATP binding"/>
    <property type="evidence" value="ECO:0007669"/>
    <property type="project" value="UniProtKB-KW"/>
</dbReference>